<evidence type="ECO:0000313" key="6">
    <source>
        <dbReference type="EMBL" id="TYP76521.1"/>
    </source>
</evidence>
<proteinExistence type="inferred from homology"/>
<dbReference type="CDD" id="cd08518">
    <property type="entry name" value="PBP2_NikA_DppA_OppA_like_19"/>
    <property type="match status" value="1"/>
</dbReference>
<dbReference type="GO" id="GO:0015833">
    <property type="term" value="P:peptide transport"/>
    <property type="evidence" value="ECO:0007669"/>
    <property type="project" value="TreeGrafter"/>
</dbReference>
<dbReference type="InterPro" id="IPR000914">
    <property type="entry name" value="SBP_5_dom"/>
</dbReference>
<dbReference type="GO" id="GO:0042597">
    <property type="term" value="C:periplasmic space"/>
    <property type="evidence" value="ECO:0007669"/>
    <property type="project" value="UniProtKB-ARBA"/>
</dbReference>
<gene>
    <name evidence="6" type="ORF">BCM02_103183</name>
</gene>
<dbReference type="PANTHER" id="PTHR30290:SF9">
    <property type="entry name" value="OLIGOPEPTIDE-BINDING PROTEIN APPA"/>
    <property type="match status" value="1"/>
</dbReference>
<sequence length="540" mass="58153">MTLITAQWMPVKIALSSLLVLLAGCSAANDAGETAAGDSSKPKRELILAVGGEPDNGFDPTTGWGRYGSPLFQSTLLKRDSGMAIVNDLATKYAISEDGRTWTVDLRGDVRFSDGEPLTADDVVYTFETAKASSSVVDLTNLRSAKAADGDTVELTLGRPQSTFVDILASLGIVPKHAHAGDYAEHPIGSGPYAFVQWDKGQQLIVERNATYYGELPKFEKLTFLFLDEDAAFAAAKAGTVDMAYIPSAFSKEQVAGMRLESLPSVDNRGIMFPYVPAGGTTKDGHPVGNDVTADLAIRQAINFGIDRQSLVEGILEGQGTPAYSIADKLPWWNPDTVLADGDAAKAKEILAEGGWKDADGDGIVEKNGTKAQFTLLYPSGDVTRQSLAIASADMMKPLGIEALVDGKSWDEIGKLMHANAVLFGWGSLDPLEMYNVYSSKYAGVDYFNPGHYGNKAVDGYMEQALAAADEEQANAFWEKAQWDGTTGMSGAGDAPWAWLVNVNHLYLVDEKLDIGEQPIHPHGHGWPVTSNIEQWTWTE</sequence>
<evidence type="ECO:0000259" key="5">
    <source>
        <dbReference type="Pfam" id="PF00496"/>
    </source>
</evidence>
<feature type="domain" description="Solute-binding protein family 5" evidence="5">
    <location>
        <begin position="85"/>
        <end position="438"/>
    </location>
</feature>
<dbReference type="InterPro" id="IPR030678">
    <property type="entry name" value="Peptide/Ni-bd"/>
</dbReference>
<evidence type="ECO:0000256" key="4">
    <source>
        <dbReference type="SAM" id="SignalP"/>
    </source>
</evidence>
<comment type="caution">
    <text evidence="6">The sequence shown here is derived from an EMBL/GenBank/DDBJ whole genome shotgun (WGS) entry which is preliminary data.</text>
</comment>
<dbReference type="Gene3D" id="3.10.105.10">
    <property type="entry name" value="Dipeptide-binding Protein, Domain 3"/>
    <property type="match status" value="1"/>
</dbReference>
<evidence type="ECO:0000256" key="2">
    <source>
        <dbReference type="ARBA" id="ARBA00022448"/>
    </source>
</evidence>
<evidence type="ECO:0000256" key="3">
    <source>
        <dbReference type="ARBA" id="ARBA00022729"/>
    </source>
</evidence>
<comment type="similarity">
    <text evidence="1">Belongs to the bacterial solute-binding protein 5 family.</text>
</comment>
<evidence type="ECO:0000313" key="7">
    <source>
        <dbReference type="Proteomes" id="UP000323257"/>
    </source>
</evidence>
<dbReference type="Gene3D" id="3.40.190.10">
    <property type="entry name" value="Periplasmic binding protein-like II"/>
    <property type="match status" value="1"/>
</dbReference>
<name>A0A5S5CAU3_9BACL</name>
<dbReference type="Proteomes" id="UP000323257">
    <property type="component" value="Unassembled WGS sequence"/>
</dbReference>
<dbReference type="EMBL" id="VNHS01000003">
    <property type="protein sequence ID" value="TYP76521.1"/>
    <property type="molecule type" value="Genomic_DNA"/>
</dbReference>
<keyword evidence="3 4" id="KW-0732">Signal</keyword>
<accession>A0A5S5CAU3</accession>
<dbReference type="PIRSF" id="PIRSF002741">
    <property type="entry name" value="MppA"/>
    <property type="match status" value="1"/>
</dbReference>
<dbReference type="GO" id="GO:0043190">
    <property type="term" value="C:ATP-binding cassette (ABC) transporter complex"/>
    <property type="evidence" value="ECO:0007669"/>
    <property type="project" value="InterPro"/>
</dbReference>
<evidence type="ECO:0000256" key="1">
    <source>
        <dbReference type="ARBA" id="ARBA00005695"/>
    </source>
</evidence>
<feature type="signal peptide" evidence="4">
    <location>
        <begin position="1"/>
        <end position="31"/>
    </location>
</feature>
<protein>
    <submittedName>
        <fullName evidence="6">Peptide/nickel transport system substrate-binding protein</fullName>
    </submittedName>
</protein>
<keyword evidence="7" id="KW-1185">Reference proteome</keyword>
<dbReference type="AlphaFoldDB" id="A0A5S5CAU3"/>
<dbReference type="GO" id="GO:1904680">
    <property type="term" value="F:peptide transmembrane transporter activity"/>
    <property type="evidence" value="ECO:0007669"/>
    <property type="project" value="TreeGrafter"/>
</dbReference>
<organism evidence="6 7">
    <name type="scientific">Paenibacillus methanolicus</name>
    <dbReference type="NCBI Taxonomy" id="582686"/>
    <lineage>
        <taxon>Bacteria</taxon>
        <taxon>Bacillati</taxon>
        <taxon>Bacillota</taxon>
        <taxon>Bacilli</taxon>
        <taxon>Bacillales</taxon>
        <taxon>Paenibacillaceae</taxon>
        <taxon>Paenibacillus</taxon>
    </lineage>
</organism>
<keyword evidence="2" id="KW-0813">Transport</keyword>
<reference evidence="6 7" key="1">
    <citation type="submission" date="2019-07" db="EMBL/GenBank/DDBJ databases">
        <title>Genomic Encyclopedia of Type Strains, Phase III (KMG-III): the genomes of soil and plant-associated and newly described type strains.</title>
        <authorList>
            <person name="Whitman W."/>
        </authorList>
    </citation>
    <scope>NUCLEOTIDE SEQUENCE [LARGE SCALE GENOMIC DNA]</scope>
    <source>
        <strain evidence="6 7">BL24</strain>
    </source>
</reference>
<feature type="chain" id="PRO_5038710894" evidence="4">
    <location>
        <begin position="32"/>
        <end position="540"/>
    </location>
</feature>
<dbReference type="Pfam" id="PF00496">
    <property type="entry name" value="SBP_bac_5"/>
    <property type="match status" value="1"/>
</dbReference>
<dbReference type="InterPro" id="IPR039424">
    <property type="entry name" value="SBP_5"/>
</dbReference>
<dbReference type="SUPFAM" id="SSF53850">
    <property type="entry name" value="Periplasmic binding protein-like II"/>
    <property type="match status" value="1"/>
</dbReference>
<dbReference type="PANTHER" id="PTHR30290">
    <property type="entry name" value="PERIPLASMIC BINDING COMPONENT OF ABC TRANSPORTER"/>
    <property type="match status" value="1"/>
</dbReference>